<dbReference type="PANTHER" id="PTHR16515">
    <property type="entry name" value="PR DOMAIN ZINC FINGER PROTEIN"/>
    <property type="match status" value="1"/>
</dbReference>
<reference evidence="13" key="1">
    <citation type="submission" date="2019-08" db="EMBL/GenBank/DDBJ databases">
        <title>The improved chromosome-level genome for the pearl oyster Pinctada fucata martensii using PacBio sequencing and Hi-C.</title>
        <authorList>
            <person name="Zheng Z."/>
        </authorList>
    </citation>
    <scope>NUCLEOTIDE SEQUENCE</scope>
    <source>
        <strain evidence="13">ZZ-2019</strain>
        <tissue evidence="13">Adductor muscle</tissue>
    </source>
</reference>
<organism evidence="13 14">
    <name type="scientific">Pinctada imbricata</name>
    <name type="common">Atlantic pearl-oyster</name>
    <name type="synonym">Pinctada martensii</name>
    <dbReference type="NCBI Taxonomy" id="66713"/>
    <lineage>
        <taxon>Eukaryota</taxon>
        <taxon>Metazoa</taxon>
        <taxon>Spiralia</taxon>
        <taxon>Lophotrochozoa</taxon>
        <taxon>Mollusca</taxon>
        <taxon>Bivalvia</taxon>
        <taxon>Autobranchia</taxon>
        <taxon>Pteriomorphia</taxon>
        <taxon>Pterioida</taxon>
        <taxon>Pterioidea</taxon>
        <taxon>Pteriidae</taxon>
        <taxon>Pinctada</taxon>
    </lineage>
</organism>
<dbReference type="Pfam" id="PF00096">
    <property type="entry name" value="zf-C2H2"/>
    <property type="match status" value="4"/>
</dbReference>
<evidence type="ECO:0000313" key="13">
    <source>
        <dbReference type="EMBL" id="KAK3088661.1"/>
    </source>
</evidence>
<keyword evidence="6" id="KW-0805">Transcription regulation</keyword>
<dbReference type="GO" id="GO:0008270">
    <property type="term" value="F:zinc ion binding"/>
    <property type="evidence" value="ECO:0007669"/>
    <property type="project" value="UniProtKB-KW"/>
</dbReference>
<keyword evidence="4 10" id="KW-0863">Zinc-finger</keyword>
<keyword evidence="5" id="KW-0862">Zinc</keyword>
<feature type="domain" description="C2H2-type" evidence="12">
    <location>
        <begin position="251"/>
        <end position="278"/>
    </location>
</feature>
<comment type="caution">
    <text evidence="13">The sequence shown here is derived from an EMBL/GenBank/DDBJ whole genome shotgun (WGS) entry which is preliminary data.</text>
</comment>
<dbReference type="InterPro" id="IPR036236">
    <property type="entry name" value="Znf_C2H2_sf"/>
</dbReference>
<evidence type="ECO:0000256" key="6">
    <source>
        <dbReference type="ARBA" id="ARBA00023015"/>
    </source>
</evidence>
<proteinExistence type="predicted"/>
<evidence type="ECO:0000256" key="1">
    <source>
        <dbReference type="ARBA" id="ARBA00004123"/>
    </source>
</evidence>
<dbReference type="Gene3D" id="3.30.160.60">
    <property type="entry name" value="Classic Zinc Finger"/>
    <property type="match status" value="4"/>
</dbReference>
<evidence type="ECO:0000313" key="14">
    <source>
        <dbReference type="Proteomes" id="UP001186944"/>
    </source>
</evidence>
<name>A0AA89BRQ6_PINIB</name>
<feature type="region of interest" description="Disordered" evidence="11">
    <location>
        <begin position="73"/>
        <end position="97"/>
    </location>
</feature>
<evidence type="ECO:0000256" key="5">
    <source>
        <dbReference type="ARBA" id="ARBA00022833"/>
    </source>
</evidence>
<feature type="domain" description="C2H2-type" evidence="12">
    <location>
        <begin position="223"/>
        <end position="250"/>
    </location>
</feature>
<dbReference type="SMART" id="SM00355">
    <property type="entry name" value="ZnF_C2H2"/>
    <property type="match status" value="4"/>
</dbReference>
<dbReference type="InterPro" id="IPR050331">
    <property type="entry name" value="Zinc_finger"/>
</dbReference>
<keyword evidence="14" id="KW-1185">Reference proteome</keyword>
<keyword evidence="2" id="KW-0479">Metal-binding</keyword>
<dbReference type="SUPFAM" id="SSF57667">
    <property type="entry name" value="beta-beta-alpha zinc fingers"/>
    <property type="match status" value="2"/>
</dbReference>
<dbReference type="Proteomes" id="UP001186944">
    <property type="component" value="Unassembled WGS sequence"/>
</dbReference>
<dbReference type="PANTHER" id="PTHR16515:SF49">
    <property type="entry name" value="GASTRULA ZINC FINGER PROTEIN XLCGF49.1-LIKE-RELATED"/>
    <property type="match status" value="1"/>
</dbReference>
<feature type="domain" description="C2H2-type" evidence="12">
    <location>
        <begin position="167"/>
        <end position="194"/>
    </location>
</feature>
<comment type="subcellular location">
    <subcellularLocation>
        <location evidence="1">Nucleus</location>
    </subcellularLocation>
</comment>
<evidence type="ECO:0000256" key="2">
    <source>
        <dbReference type="ARBA" id="ARBA00022723"/>
    </source>
</evidence>
<gene>
    <name evidence="13" type="ORF">FSP39_022033</name>
</gene>
<dbReference type="GO" id="GO:0000122">
    <property type="term" value="P:negative regulation of transcription by RNA polymerase II"/>
    <property type="evidence" value="ECO:0007669"/>
    <property type="project" value="UniProtKB-ARBA"/>
</dbReference>
<evidence type="ECO:0000256" key="4">
    <source>
        <dbReference type="ARBA" id="ARBA00022771"/>
    </source>
</evidence>
<dbReference type="PROSITE" id="PS50157">
    <property type="entry name" value="ZINC_FINGER_C2H2_2"/>
    <property type="match status" value="4"/>
</dbReference>
<keyword evidence="9" id="KW-0539">Nucleus</keyword>
<dbReference type="GO" id="GO:1990837">
    <property type="term" value="F:sequence-specific double-stranded DNA binding"/>
    <property type="evidence" value="ECO:0007669"/>
    <property type="project" value="UniProtKB-ARBA"/>
</dbReference>
<dbReference type="FunFam" id="3.30.160.60:FF:001289">
    <property type="entry name" value="Zinc finger protein 574"/>
    <property type="match status" value="1"/>
</dbReference>
<evidence type="ECO:0000256" key="11">
    <source>
        <dbReference type="SAM" id="MobiDB-lite"/>
    </source>
</evidence>
<keyword evidence="8" id="KW-0804">Transcription</keyword>
<sequence length="282" mass="31523">MPAYNDTTGHTIRQTDDQSNTSANQLRFAIYEGLLSTYVPRPDCVYSGKQTTTPKPDCIYSRSHVNSSYDELGYSSVSDSSSANTSDSSLEKVSSDEPSLMELLDDVEDSCNYFRDILSDLSERDSPNDVTSILPEPPKQTFRNLPSIVIKKTDSPAKSSCMIPQTISCDICAETFPTLSKLKTHMSVHSKARRHVCNVCNKAFSQRTTLRTHMRVHTGERPFKCGMCPKAFADYSTCAKHERTHTGERPYVCPTCGKGFAQSGNMLRHKLTHNKQKKSKKL</sequence>
<feature type="compositionally biased region" description="Low complexity" evidence="11">
    <location>
        <begin position="75"/>
        <end position="88"/>
    </location>
</feature>
<keyword evidence="3" id="KW-0677">Repeat</keyword>
<evidence type="ECO:0000256" key="7">
    <source>
        <dbReference type="ARBA" id="ARBA00023125"/>
    </source>
</evidence>
<dbReference type="GO" id="GO:0005634">
    <property type="term" value="C:nucleus"/>
    <property type="evidence" value="ECO:0007669"/>
    <property type="project" value="UniProtKB-SubCell"/>
</dbReference>
<evidence type="ECO:0000256" key="3">
    <source>
        <dbReference type="ARBA" id="ARBA00022737"/>
    </source>
</evidence>
<dbReference type="FunFam" id="3.30.160.60:FF:001465">
    <property type="entry name" value="Zinc finger protein 560"/>
    <property type="match status" value="1"/>
</dbReference>
<accession>A0AA89BRQ6</accession>
<dbReference type="EMBL" id="VSWD01000011">
    <property type="protein sequence ID" value="KAK3088661.1"/>
    <property type="molecule type" value="Genomic_DNA"/>
</dbReference>
<dbReference type="InterPro" id="IPR013087">
    <property type="entry name" value="Znf_C2H2_type"/>
</dbReference>
<evidence type="ECO:0000256" key="9">
    <source>
        <dbReference type="ARBA" id="ARBA00023242"/>
    </source>
</evidence>
<dbReference type="FunFam" id="3.30.160.60:FF:000303">
    <property type="entry name" value="Zinc finger protein 41"/>
    <property type="match status" value="1"/>
</dbReference>
<feature type="domain" description="C2H2-type" evidence="12">
    <location>
        <begin position="195"/>
        <end position="222"/>
    </location>
</feature>
<keyword evidence="7" id="KW-0238">DNA-binding</keyword>
<feature type="region of interest" description="Disordered" evidence="11">
    <location>
        <begin position="1"/>
        <end position="20"/>
    </location>
</feature>
<protein>
    <recommendedName>
        <fullName evidence="12">C2H2-type domain-containing protein</fullName>
    </recommendedName>
</protein>
<evidence type="ECO:0000259" key="12">
    <source>
        <dbReference type="PROSITE" id="PS50157"/>
    </source>
</evidence>
<evidence type="ECO:0000256" key="10">
    <source>
        <dbReference type="PROSITE-ProRule" id="PRU00042"/>
    </source>
</evidence>
<dbReference type="PROSITE" id="PS00028">
    <property type="entry name" value="ZINC_FINGER_C2H2_1"/>
    <property type="match status" value="4"/>
</dbReference>
<evidence type="ECO:0000256" key="8">
    <source>
        <dbReference type="ARBA" id="ARBA00023163"/>
    </source>
</evidence>
<dbReference type="AlphaFoldDB" id="A0AA89BRQ6"/>